<feature type="domain" description="Glutamate/phenylalanine/leucine/valine/L-tryptophan dehydrogenase C-terminal" evidence="7">
    <location>
        <begin position="153"/>
        <end position="373"/>
    </location>
</feature>
<dbReference type="PIRSF" id="PIRSF000188">
    <property type="entry name" value="Phe_leu_dh"/>
    <property type="match status" value="1"/>
</dbReference>
<dbReference type="PROSITE" id="PS00074">
    <property type="entry name" value="GLFV_DEHYDROGENASE"/>
    <property type="match status" value="1"/>
</dbReference>
<dbReference type="InterPro" id="IPR036291">
    <property type="entry name" value="NAD(P)-bd_dom_sf"/>
</dbReference>
<feature type="active site" description="Proton donor/acceptor" evidence="4">
    <location>
        <position position="88"/>
    </location>
</feature>
<dbReference type="SUPFAM" id="SSF51735">
    <property type="entry name" value="NAD(P)-binding Rossmann-fold domains"/>
    <property type="match status" value="1"/>
</dbReference>
<keyword evidence="5" id="KW-0547">Nucleotide-binding</keyword>
<dbReference type="Pfam" id="PF02812">
    <property type="entry name" value="ELFV_dehydrog_N"/>
    <property type="match status" value="1"/>
</dbReference>
<dbReference type="Proteomes" id="UP000595362">
    <property type="component" value="Chromosome"/>
</dbReference>
<dbReference type="GO" id="GO:0006520">
    <property type="term" value="P:amino acid metabolic process"/>
    <property type="evidence" value="ECO:0007669"/>
    <property type="project" value="InterPro"/>
</dbReference>
<dbReference type="Pfam" id="PF00208">
    <property type="entry name" value="ELFV_dehydrog"/>
    <property type="match status" value="1"/>
</dbReference>
<evidence type="ECO:0000256" key="6">
    <source>
        <dbReference type="RuleBase" id="RU004417"/>
    </source>
</evidence>
<dbReference type="PANTHER" id="PTHR42722">
    <property type="entry name" value="LEUCINE DEHYDROGENASE"/>
    <property type="match status" value="1"/>
</dbReference>
<dbReference type="Gene3D" id="3.40.50.720">
    <property type="entry name" value="NAD(P)-binding Rossmann-like Domain"/>
    <property type="match status" value="1"/>
</dbReference>
<dbReference type="InterPro" id="IPR016211">
    <property type="entry name" value="Glu/Phe/Leu/Val/Trp_DH_bac/arc"/>
</dbReference>
<evidence type="ECO:0000256" key="4">
    <source>
        <dbReference type="PIRSR" id="PIRSR000188-1"/>
    </source>
</evidence>
<dbReference type="GO" id="GO:0000166">
    <property type="term" value="F:nucleotide binding"/>
    <property type="evidence" value="ECO:0007669"/>
    <property type="project" value="UniProtKB-KW"/>
</dbReference>
<keyword evidence="3 5" id="KW-0520">NAD</keyword>
<proteinExistence type="inferred from homology"/>
<dbReference type="AlphaFoldDB" id="A0A7T5R3W4"/>
<evidence type="ECO:0000256" key="1">
    <source>
        <dbReference type="ARBA" id="ARBA00006382"/>
    </source>
</evidence>
<organism evidence="8 9">
    <name type="scientific">Micavibrio aeruginosavorus</name>
    <dbReference type="NCBI Taxonomy" id="349221"/>
    <lineage>
        <taxon>Bacteria</taxon>
        <taxon>Pseudomonadati</taxon>
        <taxon>Bdellovibrionota</taxon>
        <taxon>Bdellovibrionia</taxon>
        <taxon>Bdellovibrionales</taxon>
        <taxon>Pseudobdellovibrionaceae</taxon>
        <taxon>Micavibrio</taxon>
    </lineage>
</organism>
<dbReference type="EMBL" id="CP066681">
    <property type="protein sequence ID" value="QQG36986.1"/>
    <property type="molecule type" value="Genomic_DNA"/>
</dbReference>
<dbReference type="FunFam" id="3.40.50.10860:FF:000010">
    <property type="entry name" value="Leucine dehydrogenase"/>
    <property type="match status" value="1"/>
</dbReference>
<comment type="similarity">
    <text evidence="1 6">Belongs to the Glu/Leu/Phe/Val dehydrogenases family.</text>
</comment>
<accession>A0A7T5R3W4</accession>
<evidence type="ECO:0000259" key="7">
    <source>
        <dbReference type="SMART" id="SM00839"/>
    </source>
</evidence>
<dbReference type="CDD" id="cd01075">
    <property type="entry name" value="NAD_bind_Leu_Phe_Val_DH"/>
    <property type="match status" value="1"/>
</dbReference>
<evidence type="ECO:0000256" key="5">
    <source>
        <dbReference type="PIRSR" id="PIRSR000188-2"/>
    </source>
</evidence>
<sequence length="373" mass="39390">MNIQDLDASFLSQFVDYDGHETIRRVEDSETGLLAFIGIHNGNLGPALGGCRMFAYDSEQDAIRDVLRLSRGMTYKNALAGLPLGGGKSVIIGDPRKLKTDALISAVARAVEGLGGRYITAEDSGTNEHDMITMSRETSYVVGLPSAADSVGGDPSPVTACGVFRGLKACVARRYGNESVKGLKVAVQGLGAVGYALCQYLHGEGAILTVTDVRDESLTRARAEMPGITVVAPDAIFSVEANVFAPCALGAQINDQTIPQLKVDIVAGAANNQLATPAHGQKLADKGILYAPDYVINAGGVICVAYEYCQRIGKNPFSHDITRANMMAHVDKIGGTLDTIFNIAETRQITTAKAADELAEAIFRTPKKAAAQG</sequence>
<dbReference type="PRINTS" id="PR00082">
    <property type="entry name" value="GLFDHDRGNASE"/>
</dbReference>
<dbReference type="SUPFAM" id="SSF53223">
    <property type="entry name" value="Aminoacid dehydrogenase-like, N-terminal domain"/>
    <property type="match status" value="1"/>
</dbReference>
<dbReference type="Gene3D" id="3.40.50.10860">
    <property type="entry name" value="Leucine Dehydrogenase, chain A, domain 1"/>
    <property type="match status" value="1"/>
</dbReference>
<protein>
    <submittedName>
        <fullName evidence="8">Glu/Leu/Phe/Val dehydrogenase</fullName>
    </submittedName>
</protein>
<dbReference type="GO" id="GO:0016639">
    <property type="term" value="F:oxidoreductase activity, acting on the CH-NH2 group of donors, NAD or NADP as acceptor"/>
    <property type="evidence" value="ECO:0007669"/>
    <property type="project" value="InterPro"/>
</dbReference>
<gene>
    <name evidence="8" type="ORF">HYS17_04245</name>
</gene>
<evidence type="ECO:0000256" key="2">
    <source>
        <dbReference type="ARBA" id="ARBA00023002"/>
    </source>
</evidence>
<dbReference type="PANTHER" id="PTHR42722:SF1">
    <property type="entry name" value="VALINE DEHYDROGENASE"/>
    <property type="match status" value="1"/>
</dbReference>
<dbReference type="InterPro" id="IPR006097">
    <property type="entry name" value="Glu/Leu/Phe/Val/Trp_DH_dimer"/>
</dbReference>
<feature type="binding site" evidence="5">
    <location>
        <begin position="189"/>
        <end position="194"/>
    </location>
    <ligand>
        <name>NAD(+)</name>
        <dbReference type="ChEBI" id="CHEBI:57540"/>
    </ligand>
</feature>
<evidence type="ECO:0000313" key="9">
    <source>
        <dbReference type="Proteomes" id="UP000595362"/>
    </source>
</evidence>
<reference evidence="8 9" key="1">
    <citation type="submission" date="2020-07" db="EMBL/GenBank/DDBJ databases">
        <title>Huge and variable diversity of episymbiotic CPR bacteria and DPANN archaea in groundwater ecosystems.</title>
        <authorList>
            <person name="He C.Y."/>
            <person name="Keren R."/>
            <person name="Whittaker M."/>
            <person name="Farag I.F."/>
            <person name="Doudna J."/>
            <person name="Cate J.H.D."/>
            <person name="Banfield J.F."/>
        </authorList>
    </citation>
    <scope>NUCLEOTIDE SEQUENCE [LARGE SCALE GENOMIC DNA]</scope>
    <source>
        <strain evidence="8">NC_groundwater_70_Ag_B-0.1um_54_66</strain>
    </source>
</reference>
<keyword evidence="2 6" id="KW-0560">Oxidoreductase</keyword>
<dbReference type="InterPro" id="IPR033524">
    <property type="entry name" value="Glu/Leu/Phe/Val_DH_AS"/>
</dbReference>
<evidence type="ECO:0000313" key="8">
    <source>
        <dbReference type="EMBL" id="QQG36986.1"/>
    </source>
</evidence>
<dbReference type="InterPro" id="IPR006095">
    <property type="entry name" value="Glu/Leu/Phe/Val/Trp_DH"/>
</dbReference>
<evidence type="ECO:0000256" key="3">
    <source>
        <dbReference type="ARBA" id="ARBA00023027"/>
    </source>
</evidence>
<dbReference type="InterPro" id="IPR006096">
    <property type="entry name" value="Glu/Leu/Phe/Val/Trp_DH_C"/>
</dbReference>
<dbReference type="InterPro" id="IPR046346">
    <property type="entry name" value="Aminoacid_DH-like_N_sf"/>
</dbReference>
<dbReference type="SMART" id="SM00839">
    <property type="entry name" value="ELFV_dehydrog"/>
    <property type="match status" value="1"/>
</dbReference>
<name>A0A7T5R3W4_9BACT</name>